<dbReference type="InterPro" id="IPR029044">
    <property type="entry name" value="Nucleotide-diphossugar_trans"/>
</dbReference>
<name>A0A1D2MYF1_ORCCI</name>
<dbReference type="OrthoDB" id="2014201at2759"/>
<dbReference type="AlphaFoldDB" id="A0A1D2MYF1"/>
<dbReference type="InterPro" id="IPR050587">
    <property type="entry name" value="GNT1/Glycosyltrans_8"/>
</dbReference>
<sequence length="220" mass="24480">MGVVEQCWVTMAIDDASALKALVLAKSLRRVVTTRKVAVIFCSDVSAKMRNSLISTFDQCLKMDPSHEMNGIPIELYVKIFCWSIPFIKTSVFLHPDTLVVRNCDELFDQPGVKARLTDNGDIDTSVCVLEPSLVTYEKIVGWMNTGKNHDDANQRYGKYIQEQLNFSPLAEKYNLTITLGGKLAAAPESAVSIVRFCKVHPLDSNNNTDFGEGLLEKVC</sequence>
<dbReference type="STRING" id="48709.A0A1D2MYF1"/>
<dbReference type="EMBL" id="LJIJ01000384">
    <property type="protein sequence ID" value="ODM98073.1"/>
    <property type="molecule type" value="Genomic_DNA"/>
</dbReference>
<accession>A0A1D2MYF1</accession>
<reference evidence="1 2" key="1">
    <citation type="journal article" date="2016" name="Genome Biol. Evol.">
        <title>Gene Family Evolution Reflects Adaptation to Soil Environmental Stressors in the Genome of the Collembolan Orchesella cincta.</title>
        <authorList>
            <person name="Faddeeva-Vakhrusheva A."/>
            <person name="Derks M.F."/>
            <person name="Anvar S.Y."/>
            <person name="Agamennone V."/>
            <person name="Suring W."/>
            <person name="Smit S."/>
            <person name="van Straalen N.M."/>
            <person name="Roelofs D."/>
        </authorList>
    </citation>
    <scope>NUCLEOTIDE SEQUENCE [LARGE SCALE GENOMIC DNA]</scope>
    <source>
        <tissue evidence="1">Mixed pool</tissue>
    </source>
</reference>
<dbReference type="PANTHER" id="PTHR11183">
    <property type="entry name" value="GLYCOGENIN SUBFAMILY MEMBER"/>
    <property type="match status" value="1"/>
</dbReference>
<evidence type="ECO:0000313" key="2">
    <source>
        <dbReference type="Proteomes" id="UP000094527"/>
    </source>
</evidence>
<proteinExistence type="predicted"/>
<evidence type="ECO:0000313" key="1">
    <source>
        <dbReference type="EMBL" id="ODM98073.1"/>
    </source>
</evidence>
<dbReference type="Proteomes" id="UP000094527">
    <property type="component" value="Unassembled WGS sequence"/>
</dbReference>
<dbReference type="Gene3D" id="3.90.550.10">
    <property type="entry name" value="Spore Coat Polysaccharide Biosynthesis Protein SpsA, Chain A"/>
    <property type="match status" value="1"/>
</dbReference>
<comment type="caution">
    <text evidence="1">The sequence shown here is derived from an EMBL/GenBank/DDBJ whole genome shotgun (WGS) entry which is preliminary data.</text>
</comment>
<keyword evidence="2" id="KW-1185">Reference proteome</keyword>
<protein>
    <submittedName>
        <fullName evidence="1">Glycogenin-1</fullName>
    </submittedName>
</protein>
<dbReference type="OMA" id="IDEYWEL"/>
<dbReference type="SUPFAM" id="SSF53448">
    <property type="entry name" value="Nucleotide-diphospho-sugar transferases"/>
    <property type="match status" value="1"/>
</dbReference>
<organism evidence="1 2">
    <name type="scientific">Orchesella cincta</name>
    <name type="common">Springtail</name>
    <name type="synonym">Podura cincta</name>
    <dbReference type="NCBI Taxonomy" id="48709"/>
    <lineage>
        <taxon>Eukaryota</taxon>
        <taxon>Metazoa</taxon>
        <taxon>Ecdysozoa</taxon>
        <taxon>Arthropoda</taxon>
        <taxon>Hexapoda</taxon>
        <taxon>Collembola</taxon>
        <taxon>Entomobryomorpha</taxon>
        <taxon>Entomobryoidea</taxon>
        <taxon>Orchesellidae</taxon>
        <taxon>Orchesellinae</taxon>
        <taxon>Orchesella</taxon>
    </lineage>
</organism>
<gene>
    <name evidence="1" type="ORF">Ocin01_08604</name>
</gene>